<evidence type="ECO:0000256" key="12">
    <source>
        <dbReference type="PIRSR" id="PIRSR604469-1"/>
    </source>
</evidence>
<organism evidence="14 15">
    <name type="scientific">Rhipicephalus microplus</name>
    <name type="common">Cattle tick</name>
    <name type="synonym">Boophilus microplus</name>
    <dbReference type="NCBI Taxonomy" id="6941"/>
    <lineage>
        <taxon>Eukaryota</taxon>
        <taxon>Metazoa</taxon>
        <taxon>Ecdysozoa</taxon>
        <taxon>Arthropoda</taxon>
        <taxon>Chelicerata</taxon>
        <taxon>Arachnida</taxon>
        <taxon>Acari</taxon>
        <taxon>Parasitiformes</taxon>
        <taxon>Ixodida</taxon>
        <taxon>Ixodoidea</taxon>
        <taxon>Ixodidae</taxon>
        <taxon>Rhipicephalinae</taxon>
        <taxon>Rhipicephalus</taxon>
        <taxon>Boophilus</taxon>
    </lineage>
</organism>
<dbReference type="NCBIfam" id="TIGR01488">
    <property type="entry name" value="HAD-SF-IB"/>
    <property type="match status" value="1"/>
</dbReference>
<evidence type="ECO:0000256" key="11">
    <source>
        <dbReference type="ARBA" id="ARBA00031693"/>
    </source>
</evidence>
<comment type="caution">
    <text evidence="14">The sequence shown here is derived from an EMBL/GenBank/DDBJ whole genome shotgun (WGS) entry which is preliminary data.</text>
</comment>
<keyword evidence="8" id="KW-0378">Hydrolase</keyword>
<dbReference type="InterPro" id="IPR036412">
    <property type="entry name" value="HAD-like_sf"/>
</dbReference>
<evidence type="ECO:0000256" key="1">
    <source>
        <dbReference type="ARBA" id="ARBA00001946"/>
    </source>
</evidence>
<evidence type="ECO:0000256" key="6">
    <source>
        <dbReference type="ARBA" id="ARBA00022605"/>
    </source>
</evidence>
<dbReference type="GO" id="GO:0000287">
    <property type="term" value="F:magnesium ion binding"/>
    <property type="evidence" value="ECO:0007669"/>
    <property type="project" value="TreeGrafter"/>
</dbReference>
<dbReference type="Gene3D" id="1.10.150.210">
    <property type="entry name" value="Phosphoserine phosphatase, domain 2"/>
    <property type="match status" value="1"/>
</dbReference>
<feature type="region of interest" description="Disordered" evidence="13">
    <location>
        <begin position="1"/>
        <end position="24"/>
    </location>
</feature>
<accession>A0A9J6F002</accession>
<keyword evidence="7" id="KW-0479">Metal-binding</keyword>
<keyword evidence="15" id="KW-1185">Reference proteome</keyword>
<dbReference type="InterPro" id="IPR050582">
    <property type="entry name" value="HAD-like_SerB"/>
</dbReference>
<name>A0A9J6F002_RHIMP</name>
<comment type="cofactor">
    <cofactor evidence="1">
        <name>Mg(2+)</name>
        <dbReference type="ChEBI" id="CHEBI:18420"/>
    </cofactor>
</comment>
<comment type="pathway">
    <text evidence="2">Amino-acid biosynthesis; L-serine biosynthesis; L-serine from 3-phospho-D-glycerate: step 3/3.</text>
</comment>
<dbReference type="SUPFAM" id="SSF56784">
    <property type="entry name" value="HAD-like"/>
    <property type="match status" value="1"/>
</dbReference>
<dbReference type="PANTHER" id="PTHR43344">
    <property type="entry name" value="PHOSPHOSERINE PHOSPHATASE"/>
    <property type="match status" value="1"/>
</dbReference>
<evidence type="ECO:0000256" key="4">
    <source>
        <dbReference type="ARBA" id="ARBA00012640"/>
    </source>
</evidence>
<dbReference type="Gene3D" id="3.40.50.1000">
    <property type="entry name" value="HAD superfamily/HAD-like"/>
    <property type="match status" value="1"/>
</dbReference>
<dbReference type="EC" id="3.1.3.3" evidence="4"/>
<dbReference type="AlphaFoldDB" id="A0A9J6F002"/>
<dbReference type="NCBIfam" id="TIGR00338">
    <property type="entry name" value="serB"/>
    <property type="match status" value="1"/>
</dbReference>
<evidence type="ECO:0000256" key="9">
    <source>
        <dbReference type="ARBA" id="ARBA00022842"/>
    </source>
</evidence>
<keyword evidence="10" id="KW-0718">Serine biosynthesis</keyword>
<evidence type="ECO:0000256" key="10">
    <source>
        <dbReference type="ARBA" id="ARBA00023299"/>
    </source>
</evidence>
<dbReference type="InterPro" id="IPR023214">
    <property type="entry name" value="HAD_sf"/>
</dbReference>
<comment type="similarity">
    <text evidence="3">Belongs to the HAD-like hydrolase superfamily. SerB family.</text>
</comment>
<dbReference type="GO" id="GO:0006564">
    <property type="term" value="P:L-serine biosynthetic process"/>
    <property type="evidence" value="ECO:0007669"/>
    <property type="project" value="UniProtKB-KW"/>
</dbReference>
<dbReference type="InterPro" id="IPR004469">
    <property type="entry name" value="PSP"/>
</dbReference>
<dbReference type="Proteomes" id="UP000821866">
    <property type="component" value="Chromosome 1"/>
</dbReference>
<evidence type="ECO:0000313" key="15">
    <source>
        <dbReference type="Proteomes" id="UP000821866"/>
    </source>
</evidence>
<feature type="active site" description="Proton donor" evidence="12">
    <location>
        <position position="138"/>
    </location>
</feature>
<dbReference type="Pfam" id="PF00702">
    <property type="entry name" value="Hydrolase"/>
    <property type="match status" value="1"/>
</dbReference>
<feature type="compositionally biased region" description="Polar residues" evidence="13">
    <location>
        <begin position="349"/>
        <end position="359"/>
    </location>
</feature>
<sequence>MAGKERKAISPDERRSPPPGESEHADWLAHARRVLIGRCGYTSLPPVLMLNLFSRFQAVRTALTETFKQTRCAHHQLIGSSSARRFPPTPHQLFALLAPATLSSTSSTMPGSVTESNLTESQTRAMWRAADCVCFDVDSTVCMDEAIDELARFAGRDKEVAELTNKAMRGGMTFREALERRLELIQPTARMLQEYIDQNPPRLSVGIEELVAQLQSRGVAVYLVSGGFRSIIEGVADEIGIPRKNIFANQLKFYFNGEYAGFDEKQPTSHQDGKARVVSFLKQKYGYQRVVMVGDGATDLAACPPADAFVGYGGNQVREKVKKAAPWYERSHGLAGNGSGRRRYGLRSASDSNDTSVYSLRSEERSEDDFQLVQGLSLTNSPAVFEDSITTLDVPRPFSLAVSFNGPAAVV</sequence>
<proteinExistence type="inferred from homology"/>
<reference evidence="14" key="2">
    <citation type="submission" date="2021-09" db="EMBL/GenBank/DDBJ databases">
        <authorList>
            <person name="Jia N."/>
            <person name="Wang J."/>
            <person name="Shi W."/>
            <person name="Du L."/>
            <person name="Sun Y."/>
            <person name="Zhan W."/>
            <person name="Jiang J."/>
            <person name="Wang Q."/>
            <person name="Zhang B."/>
            <person name="Ji P."/>
            <person name="Sakyi L.B."/>
            <person name="Cui X."/>
            <person name="Yuan T."/>
            <person name="Jiang B."/>
            <person name="Yang W."/>
            <person name="Lam T.T.-Y."/>
            <person name="Chang Q."/>
            <person name="Ding S."/>
            <person name="Wang X."/>
            <person name="Zhu J."/>
            <person name="Ruan X."/>
            <person name="Zhao L."/>
            <person name="Wei J."/>
            <person name="Que T."/>
            <person name="Du C."/>
            <person name="Cheng J."/>
            <person name="Dai P."/>
            <person name="Han X."/>
            <person name="Huang E."/>
            <person name="Gao Y."/>
            <person name="Liu J."/>
            <person name="Shao H."/>
            <person name="Ye R."/>
            <person name="Li L."/>
            <person name="Wei W."/>
            <person name="Wang X."/>
            <person name="Wang C."/>
            <person name="Huo Q."/>
            <person name="Li W."/>
            <person name="Guo W."/>
            <person name="Chen H."/>
            <person name="Chen S."/>
            <person name="Zhou L."/>
            <person name="Zhou L."/>
            <person name="Ni X."/>
            <person name="Tian J."/>
            <person name="Zhou Y."/>
            <person name="Sheng Y."/>
            <person name="Liu T."/>
            <person name="Pan Y."/>
            <person name="Xia L."/>
            <person name="Li J."/>
            <person name="Zhao F."/>
            <person name="Cao W."/>
        </authorList>
    </citation>
    <scope>NUCLEOTIDE SEQUENCE</scope>
    <source>
        <strain evidence="14">Rmic-2018</strain>
        <tissue evidence="14">Larvae</tissue>
    </source>
</reference>
<dbReference type="VEuPathDB" id="VectorBase:LOC119184205"/>
<dbReference type="EMBL" id="JABSTU010000001">
    <property type="protein sequence ID" value="KAH8040094.1"/>
    <property type="molecule type" value="Genomic_DNA"/>
</dbReference>
<dbReference type="CDD" id="cd04309">
    <property type="entry name" value="HAD_PSP_eu"/>
    <property type="match status" value="1"/>
</dbReference>
<dbReference type="PANTHER" id="PTHR43344:SF2">
    <property type="entry name" value="PHOSPHOSERINE PHOSPHATASE"/>
    <property type="match status" value="1"/>
</dbReference>
<dbReference type="GO" id="GO:0036424">
    <property type="term" value="F:L-phosphoserine phosphatase activity"/>
    <property type="evidence" value="ECO:0007669"/>
    <property type="project" value="InterPro"/>
</dbReference>
<keyword evidence="6" id="KW-0028">Amino-acid biosynthesis</keyword>
<dbReference type="FunFam" id="3.40.50.1000:FF:000077">
    <property type="entry name" value="Phosphoserine phosphatase, chloroplastic"/>
    <property type="match status" value="1"/>
</dbReference>
<evidence type="ECO:0000256" key="8">
    <source>
        <dbReference type="ARBA" id="ARBA00022801"/>
    </source>
</evidence>
<feature type="region of interest" description="Disordered" evidence="13">
    <location>
        <begin position="338"/>
        <end position="362"/>
    </location>
</feature>
<evidence type="ECO:0000256" key="13">
    <source>
        <dbReference type="SAM" id="MobiDB-lite"/>
    </source>
</evidence>
<evidence type="ECO:0000256" key="3">
    <source>
        <dbReference type="ARBA" id="ARBA00009184"/>
    </source>
</evidence>
<evidence type="ECO:0000313" key="14">
    <source>
        <dbReference type="EMBL" id="KAH8040094.1"/>
    </source>
</evidence>
<evidence type="ECO:0000256" key="2">
    <source>
        <dbReference type="ARBA" id="ARBA00005135"/>
    </source>
</evidence>
<protein>
    <recommendedName>
        <fullName evidence="5">Phosphoserine phosphatase</fullName>
        <ecNumber evidence="4">3.1.3.3</ecNumber>
    </recommendedName>
    <alternativeName>
        <fullName evidence="11">O-phosphoserine phosphohydrolase</fullName>
    </alternativeName>
</protein>
<evidence type="ECO:0000256" key="5">
    <source>
        <dbReference type="ARBA" id="ARBA00015196"/>
    </source>
</evidence>
<gene>
    <name evidence="14" type="ORF">HPB51_009350</name>
</gene>
<evidence type="ECO:0000256" key="7">
    <source>
        <dbReference type="ARBA" id="ARBA00022723"/>
    </source>
</evidence>
<keyword evidence="9" id="KW-0460">Magnesium</keyword>
<feature type="active site" description="Nucleophile" evidence="12">
    <location>
        <position position="136"/>
    </location>
</feature>
<dbReference type="GO" id="GO:0005737">
    <property type="term" value="C:cytoplasm"/>
    <property type="evidence" value="ECO:0007669"/>
    <property type="project" value="TreeGrafter"/>
</dbReference>
<reference evidence="14" key="1">
    <citation type="journal article" date="2020" name="Cell">
        <title>Large-Scale Comparative Analyses of Tick Genomes Elucidate Their Genetic Diversity and Vector Capacities.</title>
        <authorList>
            <consortium name="Tick Genome and Microbiome Consortium (TIGMIC)"/>
            <person name="Jia N."/>
            <person name="Wang J."/>
            <person name="Shi W."/>
            <person name="Du L."/>
            <person name="Sun Y."/>
            <person name="Zhan W."/>
            <person name="Jiang J.F."/>
            <person name="Wang Q."/>
            <person name="Zhang B."/>
            <person name="Ji P."/>
            <person name="Bell-Sakyi L."/>
            <person name="Cui X.M."/>
            <person name="Yuan T.T."/>
            <person name="Jiang B.G."/>
            <person name="Yang W.F."/>
            <person name="Lam T.T."/>
            <person name="Chang Q.C."/>
            <person name="Ding S.J."/>
            <person name="Wang X.J."/>
            <person name="Zhu J.G."/>
            <person name="Ruan X.D."/>
            <person name="Zhao L."/>
            <person name="Wei J.T."/>
            <person name="Ye R.Z."/>
            <person name="Que T.C."/>
            <person name="Du C.H."/>
            <person name="Zhou Y.H."/>
            <person name="Cheng J.X."/>
            <person name="Dai P.F."/>
            <person name="Guo W.B."/>
            <person name="Han X.H."/>
            <person name="Huang E.J."/>
            <person name="Li L.F."/>
            <person name="Wei W."/>
            <person name="Gao Y.C."/>
            <person name="Liu J.Z."/>
            <person name="Shao H.Z."/>
            <person name="Wang X."/>
            <person name="Wang C.C."/>
            <person name="Yang T.C."/>
            <person name="Huo Q.B."/>
            <person name="Li W."/>
            <person name="Chen H.Y."/>
            <person name="Chen S.E."/>
            <person name="Zhou L.G."/>
            <person name="Ni X.B."/>
            <person name="Tian J.H."/>
            <person name="Sheng Y."/>
            <person name="Liu T."/>
            <person name="Pan Y.S."/>
            <person name="Xia L.Y."/>
            <person name="Li J."/>
            <person name="Zhao F."/>
            <person name="Cao W.C."/>
        </authorList>
    </citation>
    <scope>NUCLEOTIDE SEQUENCE</scope>
    <source>
        <strain evidence="14">Rmic-2018</strain>
    </source>
</reference>